<dbReference type="Proteomes" id="UP000218139">
    <property type="component" value="Unassembled WGS sequence"/>
</dbReference>
<keyword evidence="1" id="KW-0812">Transmembrane</keyword>
<feature type="transmembrane region" description="Helical" evidence="1">
    <location>
        <begin position="50"/>
        <end position="68"/>
    </location>
</feature>
<evidence type="ECO:0000256" key="1">
    <source>
        <dbReference type="SAM" id="Phobius"/>
    </source>
</evidence>
<sequence length="181" mass="20933">MDLFLLFDKLIYLIVPYLLALAIFGIVACVLPMLYIVHFTDESVVKTQKYLIEMILVILATAMFYLKVNQDLSHSVKTAAYKVEDYRIKNYRGKDCYFLKTSAGTKIVAKSNIKLEENDKKADKKYPAGTTVLTYKQVVLQSNVPRYRHKVLQAMIEANNMDLQKPIKPVTRNKLVRTNYR</sequence>
<evidence type="ECO:0000313" key="2">
    <source>
        <dbReference type="EMBL" id="PAY48283.1"/>
    </source>
</evidence>
<organism evidence="2 3">
    <name type="scientific">Ligilactobacillus salivarius</name>
    <dbReference type="NCBI Taxonomy" id="1624"/>
    <lineage>
        <taxon>Bacteria</taxon>
        <taxon>Bacillati</taxon>
        <taxon>Bacillota</taxon>
        <taxon>Bacilli</taxon>
        <taxon>Lactobacillales</taxon>
        <taxon>Lactobacillaceae</taxon>
        <taxon>Ligilactobacillus</taxon>
    </lineage>
</organism>
<protein>
    <submittedName>
        <fullName evidence="2">Uncharacterized protein</fullName>
    </submittedName>
</protein>
<dbReference type="EMBL" id="LXZO01000066">
    <property type="protein sequence ID" value="PAY48283.1"/>
    <property type="molecule type" value="Genomic_DNA"/>
</dbReference>
<proteinExistence type="predicted"/>
<evidence type="ECO:0000313" key="3">
    <source>
        <dbReference type="Proteomes" id="UP000218139"/>
    </source>
</evidence>
<dbReference type="RefSeq" id="WP_086201060.1">
    <property type="nucleotide sequence ID" value="NZ_LXZG01000077.1"/>
</dbReference>
<keyword evidence="1" id="KW-1133">Transmembrane helix</keyword>
<keyword evidence="1" id="KW-0472">Membrane</keyword>
<feature type="transmembrane region" description="Helical" evidence="1">
    <location>
        <begin position="12"/>
        <end position="38"/>
    </location>
</feature>
<gene>
    <name evidence="2" type="ORF">A8C52_04980</name>
</gene>
<reference evidence="2 3" key="1">
    <citation type="submission" date="2016-05" db="EMBL/GenBank/DDBJ databases">
        <authorList>
            <person name="Lee J.-Y."/>
            <person name="Kim E.B."/>
            <person name="Choi Y.-J."/>
        </authorList>
    </citation>
    <scope>NUCLEOTIDE SEQUENCE [LARGE SCALE GENOMIC DNA]</scope>
    <source>
        <strain evidence="2 3">KLA006</strain>
    </source>
</reference>
<comment type="caution">
    <text evidence="2">The sequence shown here is derived from an EMBL/GenBank/DDBJ whole genome shotgun (WGS) entry which is preliminary data.</text>
</comment>
<dbReference type="AlphaFoldDB" id="A0A9X6S5R5"/>
<name>A0A9X6S5R5_9LACO</name>
<accession>A0A9X6S5R5</accession>